<gene>
    <name evidence="2" type="ORF">MICPUCDRAFT_49958</name>
</gene>
<dbReference type="KEGG" id="mpp:MICPUCDRAFT_49958"/>
<reference evidence="2 3" key="1">
    <citation type="journal article" date="2009" name="Science">
        <title>Green evolution and dynamic adaptations revealed by genomes of the marine picoeukaryotes Micromonas.</title>
        <authorList>
            <person name="Worden A.Z."/>
            <person name="Lee J.H."/>
            <person name="Mock T."/>
            <person name="Rouze P."/>
            <person name="Simmons M.P."/>
            <person name="Aerts A.L."/>
            <person name="Allen A.E."/>
            <person name="Cuvelier M.L."/>
            <person name="Derelle E."/>
            <person name="Everett M.V."/>
            <person name="Foulon E."/>
            <person name="Grimwood J."/>
            <person name="Gundlach H."/>
            <person name="Henrissat B."/>
            <person name="Napoli C."/>
            <person name="McDonald S.M."/>
            <person name="Parker M.S."/>
            <person name="Rombauts S."/>
            <person name="Salamov A."/>
            <person name="Von Dassow P."/>
            <person name="Badger J.H."/>
            <person name="Coutinho P.M."/>
            <person name="Demir E."/>
            <person name="Dubchak I."/>
            <person name="Gentemann C."/>
            <person name="Eikrem W."/>
            <person name="Gready J.E."/>
            <person name="John U."/>
            <person name="Lanier W."/>
            <person name="Lindquist E.A."/>
            <person name="Lucas S."/>
            <person name="Mayer K.F."/>
            <person name="Moreau H."/>
            <person name="Not F."/>
            <person name="Otillar R."/>
            <person name="Panaud O."/>
            <person name="Pangilinan J."/>
            <person name="Paulsen I."/>
            <person name="Piegu B."/>
            <person name="Poliakov A."/>
            <person name="Robbens S."/>
            <person name="Schmutz J."/>
            <person name="Toulza E."/>
            <person name="Wyss T."/>
            <person name="Zelensky A."/>
            <person name="Zhou K."/>
            <person name="Armbrust E.V."/>
            <person name="Bhattacharya D."/>
            <person name="Goodenough U.W."/>
            <person name="Van de Peer Y."/>
            <person name="Grigoriev I.V."/>
        </authorList>
    </citation>
    <scope>NUCLEOTIDE SEQUENCE [LARGE SCALE GENOMIC DNA]</scope>
    <source>
        <strain evidence="2 3">CCMP1545</strain>
    </source>
</reference>
<evidence type="ECO:0000313" key="2">
    <source>
        <dbReference type="EMBL" id="EEH60640.1"/>
    </source>
</evidence>
<keyword evidence="3" id="KW-1185">Reference proteome</keyword>
<accession>C1MGW0</accession>
<name>C1MGW0_MICPC</name>
<evidence type="ECO:0000256" key="1">
    <source>
        <dbReference type="SAM" id="MobiDB-lite"/>
    </source>
</evidence>
<dbReference type="GeneID" id="9680239"/>
<proteinExistence type="predicted"/>
<feature type="compositionally biased region" description="Gly residues" evidence="1">
    <location>
        <begin position="237"/>
        <end position="255"/>
    </location>
</feature>
<feature type="region of interest" description="Disordered" evidence="1">
    <location>
        <begin position="232"/>
        <end position="260"/>
    </location>
</feature>
<evidence type="ECO:0000313" key="3">
    <source>
        <dbReference type="Proteomes" id="UP000001876"/>
    </source>
</evidence>
<organism evidence="3">
    <name type="scientific">Micromonas pusilla (strain CCMP1545)</name>
    <name type="common">Picoplanktonic green alga</name>
    <dbReference type="NCBI Taxonomy" id="564608"/>
    <lineage>
        <taxon>Eukaryota</taxon>
        <taxon>Viridiplantae</taxon>
        <taxon>Chlorophyta</taxon>
        <taxon>Mamiellophyceae</taxon>
        <taxon>Mamiellales</taxon>
        <taxon>Mamiellaceae</taxon>
        <taxon>Micromonas</taxon>
    </lineage>
</organism>
<dbReference type="Proteomes" id="UP000001876">
    <property type="component" value="Unassembled WGS sequence"/>
</dbReference>
<dbReference type="EMBL" id="GG663735">
    <property type="protein sequence ID" value="EEH60640.1"/>
    <property type="molecule type" value="Genomic_DNA"/>
</dbReference>
<protein>
    <submittedName>
        <fullName evidence="2">Predicted protein</fullName>
    </submittedName>
</protein>
<sequence length="321" mass="35027">MPKRGRRDVVTLSAELAAEIGCPTEMYEDELETRMETKSGGVLSALFAQVDLLRTRIFPLLSQTDLAIVAGLNRECRRAVWMYAPIDNPRFAVEDCVASVERLRWARANNCPWTEATMRHVVTRGSLAALQFAIQYGCPMYAEILVDAAMSAARARADDKEESKRRADVCRHLRAHVAALTLDVETRLDDAGRELAPLALEPSERWKDVRDMHPRQIRKKVGEIRDELRALRWRTSGGDGEGGAAEGGGGGGGGDADADPASRLARLERRLELFERVMKLKLRLACLPGGDGLVRLARRRLSGPSGDVDAAVGLGGGATGG</sequence>
<dbReference type="AlphaFoldDB" id="C1MGW0"/>
<dbReference type="RefSeq" id="XP_003055388.1">
    <property type="nucleotide sequence ID" value="XM_003055342.1"/>
</dbReference>